<keyword evidence="1" id="KW-0343">GTPase activation</keyword>
<evidence type="ECO:0000259" key="2">
    <source>
        <dbReference type="PROSITE" id="PS50086"/>
    </source>
</evidence>
<sequence>SPWGQFFQDTELRRIIQQDVERTFPDNPYFRTPVTQERMTDILFVYCKIHSDVSYRQGMHELLAPVLMVVDHDALDPEACTDTEDPETAKYMAITLNKQFVEHDTFVLFSLIMATAKQWYEFTEEPRRPSMANSSTPILRISHRIHHELLKTIDNELYEHLEQLAIEPQIYAIRWLRLLFGREFPLADVYCLWDALFADDRSLGAVEYVCVAMLLFIREECKWHGPCRRARTHTA</sequence>
<accession>A0A4P9Z5F7</accession>
<evidence type="ECO:0000313" key="3">
    <source>
        <dbReference type="EMBL" id="RKP27688.1"/>
    </source>
</evidence>
<reference evidence="4" key="1">
    <citation type="journal article" date="2018" name="Nat. Microbiol.">
        <title>Leveraging single-cell genomics to expand the fungal tree of life.</title>
        <authorList>
            <person name="Ahrendt S.R."/>
            <person name="Quandt C.A."/>
            <person name="Ciobanu D."/>
            <person name="Clum A."/>
            <person name="Salamov A."/>
            <person name="Andreopoulos B."/>
            <person name="Cheng J.F."/>
            <person name="Woyke T."/>
            <person name="Pelin A."/>
            <person name="Henrissat B."/>
            <person name="Reynolds N.K."/>
            <person name="Benny G.L."/>
            <person name="Smith M.E."/>
            <person name="James T.Y."/>
            <person name="Grigoriev I.V."/>
        </authorList>
    </citation>
    <scope>NUCLEOTIDE SEQUENCE [LARGE SCALE GENOMIC DNA]</scope>
    <source>
        <strain evidence="4">Benny S71-1</strain>
    </source>
</reference>
<dbReference type="Gene3D" id="1.10.472.80">
    <property type="entry name" value="Ypt/Rab-GAP domain of gyp1p, domain 3"/>
    <property type="match status" value="1"/>
</dbReference>
<dbReference type="Pfam" id="PF00566">
    <property type="entry name" value="RabGAP-TBC"/>
    <property type="match status" value="1"/>
</dbReference>
<keyword evidence="4" id="KW-1185">Reference proteome</keyword>
<dbReference type="PANTHER" id="PTHR22957">
    <property type="entry name" value="TBC1 DOMAIN FAMILY MEMBER GTPASE-ACTIVATING PROTEIN"/>
    <property type="match status" value="1"/>
</dbReference>
<dbReference type="Proteomes" id="UP000278143">
    <property type="component" value="Unassembled WGS sequence"/>
</dbReference>
<dbReference type="GO" id="GO:0005096">
    <property type="term" value="F:GTPase activator activity"/>
    <property type="evidence" value="ECO:0007669"/>
    <property type="project" value="UniProtKB-KW"/>
</dbReference>
<organism evidence="3 4">
    <name type="scientific">Syncephalis pseudoplumigaleata</name>
    <dbReference type="NCBI Taxonomy" id="1712513"/>
    <lineage>
        <taxon>Eukaryota</taxon>
        <taxon>Fungi</taxon>
        <taxon>Fungi incertae sedis</taxon>
        <taxon>Zoopagomycota</taxon>
        <taxon>Zoopagomycotina</taxon>
        <taxon>Zoopagomycetes</taxon>
        <taxon>Zoopagales</taxon>
        <taxon>Piptocephalidaceae</taxon>
        <taxon>Syncephalis</taxon>
    </lineage>
</organism>
<dbReference type="PANTHER" id="PTHR22957:SF337">
    <property type="entry name" value="TBC1 DOMAIN FAMILY MEMBER 5"/>
    <property type="match status" value="1"/>
</dbReference>
<dbReference type="SMART" id="SM00164">
    <property type="entry name" value="TBC"/>
    <property type="match status" value="1"/>
</dbReference>
<dbReference type="InterPro" id="IPR000195">
    <property type="entry name" value="Rab-GAP-TBC_dom"/>
</dbReference>
<dbReference type="FunFam" id="1.10.8.270:FF:000031">
    <property type="entry name" value="TBC1 domain family member 5"/>
    <property type="match status" value="1"/>
</dbReference>
<dbReference type="EMBL" id="KZ989167">
    <property type="protein sequence ID" value="RKP27688.1"/>
    <property type="molecule type" value="Genomic_DNA"/>
</dbReference>
<dbReference type="OrthoDB" id="27140at2759"/>
<dbReference type="Gene3D" id="1.10.8.270">
    <property type="entry name" value="putative rabgap domain of human tbc1 domain family member 14 like domains"/>
    <property type="match status" value="1"/>
</dbReference>
<evidence type="ECO:0000313" key="4">
    <source>
        <dbReference type="Proteomes" id="UP000278143"/>
    </source>
</evidence>
<evidence type="ECO:0000256" key="1">
    <source>
        <dbReference type="ARBA" id="ARBA00022468"/>
    </source>
</evidence>
<dbReference type="SUPFAM" id="SSF47923">
    <property type="entry name" value="Ypt/Rab-GAP domain of gyp1p"/>
    <property type="match status" value="2"/>
</dbReference>
<dbReference type="PROSITE" id="PS50086">
    <property type="entry name" value="TBC_RABGAP"/>
    <property type="match status" value="1"/>
</dbReference>
<feature type="non-terminal residue" evidence="3">
    <location>
        <position position="1"/>
    </location>
</feature>
<proteinExistence type="predicted"/>
<gene>
    <name evidence="3" type="ORF">SYNPS1DRAFT_12307</name>
</gene>
<protein>
    <submittedName>
        <fullName evidence="3">Rab-GTPase-TBC domain-containing protein</fullName>
    </submittedName>
</protein>
<dbReference type="InterPro" id="IPR035969">
    <property type="entry name" value="Rab-GAP_TBC_sf"/>
</dbReference>
<feature type="domain" description="Rab-GAP TBC" evidence="2">
    <location>
        <begin position="1"/>
        <end position="200"/>
    </location>
</feature>
<name>A0A4P9Z5F7_9FUNG</name>
<dbReference type="AlphaFoldDB" id="A0A4P9Z5F7"/>